<evidence type="ECO:0000256" key="11">
    <source>
        <dbReference type="ARBA" id="ARBA00023180"/>
    </source>
</evidence>
<comment type="subcellular location">
    <subcellularLocation>
        <location evidence="3">Secreted</location>
    </subcellularLocation>
    <subcellularLocation>
        <location evidence="2">Vacuole</location>
    </subcellularLocation>
</comment>
<evidence type="ECO:0000313" key="21">
    <source>
        <dbReference type="Proteomes" id="UP000054565"/>
    </source>
</evidence>
<organism evidence="20 21">
    <name type="scientific">Coccidioides immitis RMSCC 2394</name>
    <dbReference type="NCBI Taxonomy" id="404692"/>
    <lineage>
        <taxon>Eukaryota</taxon>
        <taxon>Fungi</taxon>
        <taxon>Dikarya</taxon>
        <taxon>Ascomycota</taxon>
        <taxon>Pezizomycotina</taxon>
        <taxon>Eurotiomycetes</taxon>
        <taxon>Eurotiomycetidae</taxon>
        <taxon>Onygenales</taxon>
        <taxon>Onygenaceae</taxon>
        <taxon>Coccidioides</taxon>
    </lineage>
</organism>
<dbReference type="EMBL" id="DS028093">
    <property type="protein sequence ID" value="KMP00706.1"/>
    <property type="molecule type" value="Genomic_DNA"/>
</dbReference>
<evidence type="ECO:0000256" key="5">
    <source>
        <dbReference type="ARBA" id="ARBA00022525"/>
    </source>
</evidence>
<evidence type="ECO:0000256" key="3">
    <source>
        <dbReference type="ARBA" id="ARBA00004613"/>
    </source>
</evidence>
<comment type="caution">
    <text evidence="16">Lacks conserved residue(s) required for the propagation of feature annotation.</text>
</comment>
<keyword evidence="10" id="KW-1015">Disulfide bond</keyword>
<feature type="signal peptide" evidence="18">
    <location>
        <begin position="1"/>
        <end position="26"/>
    </location>
</feature>
<protein>
    <recommendedName>
        <fullName evidence="14">Inactive metallocarboxypeptidase ECM14</fullName>
    </recommendedName>
    <alternativeName>
        <fullName evidence="15">Inactive metallocarboxypeptidase ecm14</fullName>
    </alternativeName>
</protein>
<evidence type="ECO:0000256" key="18">
    <source>
        <dbReference type="SAM" id="SignalP"/>
    </source>
</evidence>
<evidence type="ECO:0000256" key="13">
    <source>
        <dbReference type="ARBA" id="ARBA00025210"/>
    </source>
</evidence>
<gene>
    <name evidence="20" type="ORF">CIRG_00848</name>
</gene>
<keyword evidence="8 18" id="KW-0732">Signal</keyword>
<keyword evidence="20" id="KW-0121">Carboxypeptidase</keyword>
<proteinExistence type="inferred from homology"/>
<comment type="cofactor">
    <cofactor evidence="1">
        <name>Zn(2+)</name>
        <dbReference type="ChEBI" id="CHEBI:29105"/>
    </cofactor>
</comment>
<dbReference type="GO" id="GO:0008270">
    <property type="term" value="F:zinc ion binding"/>
    <property type="evidence" value="ECO:0007669"/>
    <property type="project" value="InterPro"/>
</dbReference>
<dbReference type="GO" id="GO:0071555">
    <property type="term" value="P:cell wall organization"/>
    <property type="evidence" value="ECO:0007669"/>
    <property type="project" value="UniProtKB-KW"/>
</dbReference>
<dbReference type="PANTHER" id="PTHR11705">
    <property type="entry name" value="PROTEASE FAMILY M14 CARBOXYPEPTIDASE A,B"/>
    <property type="match status" value="1"/>
</dbReference>
<dbReference type="InterPro" id="IPR000834">
    <property type="entry name" value="Peptidase_M14"/>
</dbReference>
<feature type="compositionally biased region" description="Basic and acidic residues" evidence="17">
    <location>
        <begin position="546"/>
        <end position="555"/>
    </location>
</feature>
<dbReference type="CDD" id="cd03860">
    <property type="entry name" value="M14_CP_A-B_like"/>
    <property type="match status" value="1"/>
</dbReference>
<evidence type="ECO:0000256" key="14">
    <source>
        <dbReference type="ARBA" id="ARBA00026187"/>
    </source>
</evidence>
<keyword evidence="6" id="KW-0926">Vacuole</keyword>
<evidence type="ECO:0000256" key="9">
    <source>
        <dbReference type="ARBA" id="ARBA00022833"/>
    </source>
</evidence>
<dbReference type="Pfam" id="PF00246">
    <property type="entry name" value="Peptidase_M14"/>
    <property type="match status" value="1"/>
</dbReference>
<evidence type="ECO:0000256" key="17">
    <source>
        <dbReference type="SAM" id="MobiDB-lite"/>
    </source>
</evidence>
<dbReference type="AlphaFoldDB" id="A0A0J6XWZ4"/>
<feature type="domain" description="Peptidase M14" evidence="19">
    <location>
        <begin position="200"/>
        <end position="522"/>
    </location>
</feature>
<dbReference type="Gene3D" id="3.40.630.10">
    <property type="entry name" value="Zn peptidases"/>
    <property type="match status" value="1"/>
</dbReference>
<evidence type="ECO:0000256" key="4">
    <source>
        <dbReference type="ARBA" id="ARBA00005988"/>
    </source>
</evidence>
<evidence type="ECO:0000256" key="7">
    <source>
        <dbReference type="ARBA" id="ARBA00022723"/>
    </source>
</evidence>
<feature type="region of interest" description="Disordered" evidence="17">
    <location>
        <begin position="538"/>
        <end position="571"/>
    </location>
</feature>
<evidence type="ECO:0000259" key="19">
    <source>
        <dbReference type="PROSITE" id="PS52035"/>
    </source>
</evidence>
<dbReference type="PROSITE" id="PS52035">
    <property type="entry name" value="PEPTIDASE_M14"/>
    <property type="match status" value="1"/>
</dbReference>
<evidence type="ECO:0000256" key="2">
    <source>
        <dbReference type="ARBA" id="ARBA00004116"/>
    </source>
</evidence>
<keyword evidence="12" id="KW-0961">Cell wall biogenesis/degradation</keyword>
<evidence type="ECO:0000313" key="20">
    <source>
        <dbReference type="EMBL" id="KMP00706.1"/>
    </source>
</evidence>
<keyword evidence="5" id="KW-0964">Secreted</keyword>
<dbReference type="GO" id="GO:0006508">
    <property type="term" value="P:proteolysis"/>
    <property type="evidence" value="ECO:0007669"/>
    <property type="project" value="InterPro"/>
</dbReference>
<sequence length="582" mass="65568">MHILQVITGATLVSVLFVSAIPSSTSEFLPSTAEQNSAVLHSQGRSPPRLWTRLRDSIIESIWRVPSRQHNPSRIPSSLSIPRAPSSIRARYGDDVVLRFTIRSQNDVQALIEASNILFLDIWASTNEWVDIRLAKDVVSSLLGLLPSSLRTAHVPIIHDLAQAVYESYPQPVSSVPNPHHAFSPSVQQSSETQNIFFQDYQPLSVIIPWMRLLASMFSTHVRLVNLGTSFEGREIVGFCIGVRPANADLPTERRRTIVITGGSHAREWIGVSTVNYVAYSLITGYGKSRAITKLVEEFDWVLIPTMNPDGYVYTWETDRLWRKNRQENNLQFCPGVDLDRTWGYEWDGSDSRSNPCSEDFAGDGPFGGRESNVIAQWALNETNHHNVTFVGFLDLHSYSQQILYPYSYSCTNIPPTLENLEELAIGIAKAIRLTDHEHYDVSSACESSVSSHKKRRGAALRSMQSAGGSALDWFYHDLHVRYAYQLKLRDKGGYGFLLPKKNIVPTGKEVYNAVLVFGQFLLGRGAQDVDWEGDFQFPAQSRPNVPEKEYRGPDEEYDISNQLEDDDNENDTLLAFRTQKV</sequence>
<keyword evidence="20" id="KW-0645">Protease</keyword>
<keyword evidence="20" id="KW-0378">Hydrolase</keyword>
<evidence type="ECO:0000256" key="6">
    <source>
        <dbReference type="ARBA" id="ARBA00022554"/>
    </source>
</evidence>
<evidence type="ECO:0000256" key="8">
    <source>
        <dbReference type="ARBA" id="ARBA00022729"/>
    </source>
</evidence>
<dbReference type="PRINTS" id="PR00765">
    <property type="entry name" value="CRBOXYPTASEA"/>
</dbReference>
<evidence type="ECO:0000256" key="1">
    <source>
        <dbReference type="ARBA" id="ARBA00001947"/>
    </source>
</evidence>
<feature type="chain" id="PRO_5005284512" description="Inactive metallocarboxypeptidase ECM14" evidence="18">
    <location>
        <begin position="27"/>
        <end position="582"/>
    </location>
</feature>
<comment type="function">
    <text evidence="13">Inactive carboxypeptidase that may play a role in cell wall organization and biogenesis.</text>
</comment>
<evidence type="ECO:0000256" key="16">
    <source>
        <dbReference type="PROSITE-ProRule" id="PRU01379"/>
    </source>
</evidence>
<dbReference type="PANTHER" id="PTHR11705:SF147">
    <property type="entry name" value="INACTIVE METALLOCARBOXYPEPTIDASE ECM14"/>
    <property type="match status" value="1"/>
</dbReference>
<dbReference type="SUPFAM" id="SSF53187">
    <property type="entry name" value="Zn-dependent exopeptidases"/>
    <property type="match status" value="1"/>
</dbReference>
<dbReference type="Proteomes" id="UP000054565">
    <property type="component" value="Unassembled WGS sequence"/>
</dbReference>
<evidence type="ECO:0000256" key="10">
    <source>
        <dbReference type="ARBA" id="ARBA00023157"/>
    </source>
</evidence>
<reference evidence="21" key="1">
    <citation type="journal article" date="2010" name="Genome Res.">
        <title>Population genomic sequencing of Coccidioides fungi reveals recent hybridization and transposon control.</title>
        <authorList>
            <person name="Neafsey D.E."/>
            <person name="Barker B.M."/>
            <person name="Sharpton T.J."/>
            <person name="Stajich J.E."/>
            <person name="Park D.J."/>
            <person name="Whiston E."/>
            <person name="Hung C.-Y."/>
            <person name="McMahan C."/>
            <person name="White J."/>
            <person name="Sykes S."/>
            <person name="Heiman D."/>
            <person name="Young S."/>
            <person name="Zeng Q."/>
            <person name="Abouelleil A."/>
            <person name="Aftuck L."/>
            <person name="Bessette D."/>
            <person name="Brown A."/>
            <person name="FitzGerald M."/>
            <person name="Lui A."/>
            <person name="Macdonald J.P."/>
            <person name="Priest M."/>
            <person name="Orbach M.J."/>
            <person name="Galgiani J.N."/>
            <person name="Kirkland T.N."/>
            <person name="Cole G.T."/>
            <person name="Birren B.W."/>
            <person name="Henn M.R."/>
            <person name="Taylor J.W."/>
            <person name="Rounsley S.D."/>
        </authorList>
    </citation>
    <scope>NUCLEOTIDE SEQUENCE [LARGE SCALE GENOMIC DNA]</scope>
    <source>
        <strain evidence="21">RMSCC 2394</strain>
    </source>
</reference>
<evidence type="ECO:0000256" key="15">
    <source>
        <dbReference type="ARBA" id="ARBA00026213"/>
    </source>
</evidence>
<feature type="compositionally biased region" description="Acidic residues" evidence="17">
    <location>
        <begin position="556"/>
        <end position="571"/>
    </location>
</feature>
<name>A0A0J6XWZ4_COCIT</name>
<dbReference type="GO" id="GO:0005773">
    <property type="term" value="C:vacuole"/>
    <property type="evidence" value="ECO:0007669"/>
    <property type="project" value="UniProtKB-SubCell"/>
</dbReference>
<comment type="similarity">
    <text evidence="4 16">Belongs to the peptidase M14 family.</text>
</comment>
<dbReference type="GO" id="GO:0004181">
    <property type="term" value="F:metallocarboxypeptidase activity"/>
    <property type="evidence" value="ECO:0007669"/>
    <property type="project" value="InterPro"/>
</dbReference>
<dbReference type="GO" id="GO:0005576">
    <property type="term" value="C:extracellular region"/>
    <property type="evidence" value="ECO:0007669"/>
    <property type="project" value="UniProtKB-SubCell"/>
</dbReference>
<dbReference type="STRING" id="404692.A0A0J6XWZ4"/>
<dbReference type="SMART" id="SM00631">
    <property type="entry name" value="Zn_pept"/>
    <property type="match status" value="1"/>
</dbReference>
<accession>A0A0J6XWZ4</accession>
<keyword evidence="7" id="KW-0479">Metal-binding</keyword>
<dbReference type="FunFam" id="3.40.630.10:FF:000060">
    <property type="entry name" value="Putative metallocarboxypeptidase ecm14"/>
    <property type="match status" value="1"/>
</dbReference>
<dbReference type="OrthoDB" id="3626597at2759"/>
<evidence type="ECO:0000256" key="12">
    <source>
        <dbReference type="ARBA" id="ARBA00023316"/>
    </source>
</evidence>
<keyword evidence="11" id="KW-0325">Glycoprotein</keyword>
<keyword evidence="9" id="KW-0862">Zinc</keyword>